<proteinExistence type="inferred from homology"/>
<dbReference type="KEGG" id="rah:Rahaq_2347"/>
<keyword evidence="3" id="KW-0328">Glycosyltransferase</keyword>
<evidence type="ECO:0000313" key="8">
    <source>
        <dbReference type="EMBL" id="MFD3226817.1"/>
    </source>
</evidence>
<dbReference type="OrthoDB" id="6813549at2"/>
<comment type="similarity">
    <text evidence="2">Belongs to the glycosyltransferase 2 family.</text>
</comment>
<accession>A0A0H3F9K7</accession>
<protein>
    <submittedName>
        <fullName evidence="7">Glycosyl transferase family 2</fullName>
    </submittedName>
    <submittedName>
        <fullName evidence="8">Glycosyltransferase family 2 protein</fullName>
    </submittedName>
</protein>
<dbReference type="PANTHER" id="PTHR48090">
    <property type="entry name" value="UNDECAPRENYL-PHOSPHATE 4-DEOXY-4-FORMAMIDO-L-ARABINOSE TRANSFERASE-RELATED"/>
    <property type="match status" value="1"/>
</dbReference>
<evidence type="ECO:0000259" key="6">
    <source>
        <dbReference type="Pfam" id="PF00535"/>
    </source>
</evidence>
<evidence type="ECO:0000256" key="4">
    <source>
        <dbReference type="ARBA" id="ARBA00022679"/>
    </source>
</evidence>
<evidence type="ECO:0000256" key="1">
    <source>
        <dbReference type="ARBA" id="ARBA00001946"/>
    </source>
</evidence>
<dbReference type="AlphaFoldDB" id="A0A0H3F9K7"/>
<evidence type="ECO:0000256" key="5">
    <source>
        <dbReference type="ARBA" id="ARBA00022842"/>
    </source>
</evidence>
<dbReference type="PANTHER" id="PTHR48090:SF10">
    <property type="entry name" value="GLUCOSYL-3-PHOSPHOGLYCERATE SYNTHASE"/>
    <property type="match status" value="1"/>
</dbReference>
<evidence type="ECO:0000313" key="7">
    <source>
        <dbReference type="EMBL" id="ADW73956.1"/>
    </source>
</evidence>
<name>A0A0H3F9K7_RAHSY</name>
<dbReference type="SUPFAM" id="SSF53448">
    <property type="entry name" value="Nucleotide-diphospho-sugar transferases"/>
    <property type="match status" value="1"/>
</dbReference>
<dbReference type="Proteomes" id="UP000007257">
    <property type="component" value="Chromosome"/>
</dbReference>
<reference evidence="8 10" key="3">
    <citation type="submission" date="2024-09" db="EMBL/GenBank/DDBJ databases">
        <title>Genomes of Rahnella.</title>
        <authorList>
            <person name="Mnguni F.C."/>
            <person name="Shin G.Y."/>
            <person name="Coutinho T."/>
        </authorList>
    </citation>
    <scope>NUCLEOTIDE SEQUENCE [LARGE SCALE GENOMIC DNA]</scope>
    <source>
        <strain evidence="8 10">20WA0057</strain>
    </source>
</reference>
<dbReference type="eggNOG" id="COG1216">
    <property type="taxonomic scope" value="Bacteria"/>
</dbReference>
<comment type="cofactor">
    <cofactor evidence="1">
        <name>Mg(2+)</name>
        <dbReference type="ChEBI" id="CHEBI:18420"/>
    </cofactor>
</comment>
<dbReference type="InterPro" id="IPR050256">
    <property type="entry name" value="Glycosyltransferase_2"/>
</dbReference>
<dbReference type="EMBL" id="JBHUCJ010000111">
    <property type="protein sequence ID" value="MFD3226817.1"/>
    <property type="molecule type" value="Genomic_DNA"/>
</dbReference>
<keyword evidence="5" id="KW-0460">Magnesium</keyword>
<dbReference type="Proteomes" id="UP001598201">
    <property type="component" value="Unassembled WGS sequence"/>
</dbReference>
<dbReference type="Gene3D" id="3.90.550.10">
    <property type="entry name" value="Spore Coat Polysaccharide Biosynthesis Protein SpsA, Chain A"/>
    <property type="match status" value="1"/>
</dbReference>
<dbReference type="InterPro" id="IPR001173">
    <property type="entry name" value="Glyco_trans_2-like"/>
</dbReference>
<gene>
    <name evidence="7" type="ordered locus">Rahaq_2347</name>
    <name evidence="8" type="ORF">ACFPK4_25070</name>
</gene>
<dbReference type="InterPro" id="IPR029044">
    <property type="entry name" value="Nucleotide-diphossugar_trans"/>
</dbReference>
<keyword evidence="10" id="KW-1185">Reference proteome</keyword>
<keyword evidence="4 7" id="KW-0808">Transferase</keyword>
<evidence type="ECO:0000256" key="2">
    <source>
        <dbReference type="ARBA" id="ARBA00006739"/>
    </source>
</evidence>
<reference evidence="9" key="1">
    <citation type="submission" date="2011-01" db="EMBL/GenBank/DDBJ databases">
        <title>Complete sequence of chromosome of Rahnella sp. Y9602.</title>
        <authorList>
            <consortium name="US DOE Joint Genome Institute"/>
            <person name="Lucas S."/>
            <person name="Copeland A."/>
            <person name="Lapidus A."/>
            <person name="Cheng J.-F."/>
            <person name="Goodwin L."/>
            <person name="Pitluck S."/>
            <person name="Lu M."/>
            <person name="Detter J.C."/>
            <person name="Han C."/>
            <person name="Tapia R."/>
            <person name="Land M."/>
            <person name="Hauser L."/>
            <person name="Kyrpides N."/>
            <person name="Ivanova N."/>
            <person name="Ovchinnikova G."/>
            <person name="Pagani I."/>
            <person name="Sobecky P.A."/>
            <person name="Martinez R.J."/>
            <person name="Woyke T."/>
        </authorList>
    </citation>
    <scope>NUCLEOTIDE SEQUENCE [LARGE SCALE GENOMIC DNA]</scope>
    <source>
        <strain evidence="9">Y9602</strain>
    </source>
</reference>
<evidence type="ECO:0000313" key="10">
    <source>
        <dbReference type="Proteomes" id="UP001598201"/>
    </source>
</evidence>
<dbReference type="EMBL" id="CP002505">
    <property type="protein sequence ID" value="ADW73956.1"/>
    <property type="molecule type" value="Genomic_DNA"/>
</dbReference>
<evidence type="ECO:0000256" key="3">
    <source>
        <dbReference type="ARBA" id="ARBA00022676"/>
    </source>
</evidence>
<dbReference type="RefSeq" id="WP_013575656.1">
    <property type="nucleotide sequence ID" value="NC_015061.1"/>
</dbReference>
<dbReference type="HOGENOM" id="CLU_033536_6_1_6"/>
<feature type="domain" description="Glycosyltransferase 2-like" evidence="6">
    <location>
        <begin position="5"/>
        <end position="128"/>
    </location>
</feature>
<dbReference type="Pfam" id="PF00535">
    <property type="entry name" value="Glycos_transf_2"/>
    <property type="match status" value="1"/>
</dbReference>
<evidence type="ECO:0000313" key="9">
    <source>
        <dbReference type="Proteomes" id="UP000007257"/>
    </source>
</evidence>
<reference evidence="7 9" key="2">
    <citation type="journal article" date="2012" name="J. Bacteriol.">
        <title>Complete Genome Sequence of Rahnella sp. Strain Y9602, a Gammaproteobacterium Isolate from Metal- and Radionuclide-Contaminated Soil.</title>
        <authorList>
            <person name="Martinez R.J."/>
            <person name="Bruce D."/>
            <person name="Detter C."/>
            <person name="Goodwin L.A."/>
            <person name="Han J."/>
            <person name="Han C.S."/>
            <person name="Held B."/>
            <person name="Land M.L."/>
            <person name="Mikhailova N."/>
            <person name="Nolan M."/>
            <person name="Pennacchio L."/>
            <person name="Pitluck S."/>
            <person name="Tapia R."/>
            <person name="Woyke T."/>
            <person name="Sobecky P.A."/>
        </authorList>
    </citation>
    <scope>NUCLEOTIDE SEQUENCE [LARGE SCALE GENOMIC DNA]</scope>
    <source>
        <strain evidence="7 9">Y9602</strain>
    </source>
</reference>
<dbReference type="GO" id="GO:0016757">
    <property type="term" value="F:glycosyltransferase activity"/>
    <property type="evidence" value="ECO:0007669"/>
    <property type="project" value="UniProtKB-KW"/>
</dbReference>
<dbReference type="CDD" id="cd04179">
    <property type="entry name" value="DPM_DPG-synthase_like"/>
    <property type="match status" value="1"/>
</dbReference>
<sequence>MITVSCIIPAHNEGSRIGRVLDVVQNHPLLREIIVVDDGSADNTAQIAQGKNVRVISLPENRGKSYAVAEGIAAATGSHLLMLDADLVGLSYDDITALIRPVMAHQAEVSISLRRNSPWIWRFIGLDYISGERVFARELVAQHLAAIRRLPHFGLEVWINQQWIAAGLRVQVVSWQGVISPYKAAKMGWLRGLKADVSMMRDIFRTISLRESVRQIICLKRKSQV</sequence>
<organism evidence="7 9">
    <name type="scientific">Rahnella sp. (strain Y9602)</name>
    <dbReference type="NCBI Taxonomy" id="2703885"/>
    <lineage>
        <taxon>Bacteria</taxon>
        <taxon>Pseudomonadati</taxon>
        <taxon>Pseudomonadota</taxon>
        <taxon>Gammaproteobacteria</taxon>
        <taxon>Enterobacterales</taxon>
        <taxon>Yersiniaceae</taxon>
        <taxon>Rahnella</taxon>
    </lineage>
</organism>